<dbReference type="EMBL" id="JAKROA010000004">
    <property type="protein sequence ID" value="KAL5107736.1"/>
    <property type="molecule type" value="Genomic_DNA"/>
</dbReference>
<evidence type="ECO:0000313" key="2">
    <source>
        <dbReference type="EMBL" id="KAL5107736.1"/>
    </source>
</evidence>
<dbReference type="Proteomes" id="UP001651158">
    <property type="component" value="Unassembled WGS sequence"/>
</dbReference>
<protein>
    <submittedName>
        <fullName evidence="2">Uncharacterized protein</fullName>
    </submittedName>
</protein>
<proteinExistence type="predicted"/>
<keyword evidence="3" id="KW-1185">Reference proteome</keyword>
<name>A0ABR4QDP8_9CEST</name>
<evidence type="ECO:0000256" key="1">
    <source>
        <dbReference type="SAM" id="SignalP"/>
    </source>
</evidence>
<evidence type="ECO:0000313" key="3">
    <source>
        <dbReference type="Proteomes" id="UP001651158"/>
    </source>
</evidence>
<reference evidence="2 3" key="1">
    <citation type="journal article" date="2022" name="Front. Cell. Infect. Microbiol.">
        <title>The Genomes of Two Strains of Taenia crassiceps the Animal Model for the Study of Human Cysticercosis.</title>
        <authorList>
            <person name="Bobes R.J."/>
            <person name="Estrada K."/>
            <person name="Rios-Valencia D.G."/>
            <person name="Calderon-Gallegos A."/>
            <person name="de la Torre P."/>
            <person name="Carrero J.C."/>
            <person name="Sanchez-Flores A."/>
            <person name="Laclette J.P."/>
        </authorList>
    </citation>
    <scope>NUCLEOTIDE SEQUENCE [LARGE SCALE GENOMIC DNA]</scope>
    <source>
        <strain evidence="2">WFUcys</strain>
    </source>
</reference>
<feature type="chain" id="PRO_5046425029" evidence="1">
    <location>
        <begin position="16"/>
        <end position="305"/>
    </location>
</feature>
<organism evidence="2 3">
    <name type="scientific">Taenia crassiceps</name>
    <dbReference type="NCBI Taxonomy" id="6207"/>
    <lineage>
        <taxon>Eukaryota</taxon>
        <taxon>Metazoa</taxon>
        <taxon>Spiralia</taxon>
        <taxon>Lophotrochozoa</taxon>
        <taxon>Platyhelminthes</taxon>
        <taxon>Cestoda</taxon>
        <taxon>Eucestoda</taxon>
        <taxon>Cyclophyllidea</taxon>
        <taxon>Taeniidae</taxon>
        <taxon>Taenia</taxon>
    </lineage>
</organism>
<accession>A0ABR4QDP8</accession>
<gene>
    <name evidence="2" type="ORF">TcWFU_005147</name>
</gene>
<feature type="signal peptide" evidence="1">
    <location>
        <begin position="1"/>
        <end position="15"/>
    </location>
</feature>
<sequence>MYILGLFIFTTWSASLNVLQNAITKSLPLIGNDESHLKHLLLGRLADSIATDAKTREQVFNLTNINGEVTVWLRLNESCLKKLETFLTGVTKFNKQLTVDYPAMSAIPRPFVKQSAPLLFSRSAPMENHTDQETFRSTLHHLAIRASSSCARLPFLRYLLQDFWRDKPGGGYMAHRRRVSPNWTIKDRLGIVQRSLGRIMSTIDESLEAMELHFKLVGLASFRLESQCQIPSAKTPEKENDMTVNAYRYASDVNLPWRIYATLRWAMVSCVRRFGDHLRAIQMDAKRKRRIQHLWETIAMPDDGC</sequence>
<comment type="caution">
    <text evidence="2">The sequence shown here is derived from an EMBL/GenBank/DDBJ whole genome shotgun (WGS) entry which is preliminary data.</text>
</comment>
<keyword evidence="1" id="KW-0732">Signal</keyword>